<keyword evidence="1" id="KW-0677">Repeat</keyword>
<dbReference type="PANTHER" id="PTHR44858">
    <property type="entry name" value="TETRATRICOPEPTIDE REPEAT PROTEIN 6"/>
    <property type="match status" value="1"/>
</dbReference>
<dbReference type="InterPro" id="IPR050498">
    <property type="entry name" value="Ycf3"/>
</dbReference>
<proteinExistence type="predicted"/>
<keyword evidence="5" id="KW-1185">Reference proteome</keyword>
<dbReference type="Gene3D" id="3.40.50.10070">
    <property type="entry name" value="TolB, N-terminal domain"/>
    <property type="match status" value="1"/>
</dbReference>
<dbReference type="PROSITE" id="PS50005">
    <property type="entry name" value="TPR"/>
    <property type="match status" value="1"/>
</dbReference>
<dbReference type="RefSeq" id="WP_432432311.1">
    <property type="nucleotide sequence ID" value="NZ_JACHIP010000068.1"/>
</dbReference>
<comment type="caution">
    <text evidence="4">The sequence shown here is derived from an EMBL/GenBank/DDBJ whole genome shotgun (WGS) entry which is preliminary data.</text>
</comment>
<dbReference type="InterPro" id="IPR011990">
    <property type="entry name" value="TPR-like_helical_dom_sf"/>
</dbReference>
<feature type="repeat" description="TPR" evidence="3">
    <location>
        <begin position="355"/>
        <end position="388"/>
    </location>
</feature>
<gene>
    <name evidence="4" type="ORF">HDF16_006382</name>
</gene>
<evidence type="ECO:0000256" key="2">
    <source>
        <dbReference type="ARBA" id="ARBA00022803"/>
    </source>
</evidence>
<dbReference type="Proteomes" id="UP000540989">
    <property type="component" value="Unassembled WGS sequence"/>
</dbReference>
<sequence length="495" mass="54407">MKTQMPSIDAAEATRQTERIVNSQLFAKAKRSQRLLRYLVDAALADPPQVVKEYTIATEIFDRDASYDPAIDATVRVEAGRLRSRLREYYGEEGKEDALLIELPKGAYRVVLTERGEAREQSTDIHRSSTGSGLGPATGLGLWPAFESVDTLARPDHPTNSIELQKGGKAGQWLTDRRTWRYVAPVLAFGLVLGYAGWRLARVQLPQSGSRSVAVLPLKNLSGDPAQDYFADGTTDELITELARVPELRVVSWNSVVQEKDTKKSLKTIAAELRADLLVEGSVSRSGDTVRINAQLIDTQNDDHLWANSFEGPLSDVMALENKAAKEIVSHAQVGGQRLASSPKIQPSTAIDPAAHDAYLRGRNYFDKRQARESAEQFQRAIDLSPDYASAYSGLAAALQNEAFLGEARPEQVLPQAMAAVQTALELDPENGDALIARGSIETAFLWRWDAAERDLTRGIALSPNNSYGHMMLSVYLDSLGKTDDAVRQMQQAVE</sequence>
<evidence type="ECO:0000256" key="1">
    <source>
        <dbReference type="ARBA" id="ARBA00022737"/>
    </source>
</evidence>
<evidence type="ECO:0000256" key="3">
    <source>
        <dbReference type="PROSITE-ProRule" id="PRU00339"/>
    </source>
</evidence>
<dbReference type="SUPFAM" id="SSF48452">
    <property type="entry name" value="TPR-like"/>
    <property type="match status" value="1"/>
</dbReference>
<dbReference type="InterPro" id="IPR019734">
    <property type="entry name" value="TPR_rpt"/>
</dbReference>
<dbReference type="Gene3D" id="1.25.40.10">
    <property type="entry name" value="Tetratricopeptide repeat domain"/>
    <property type="match status" value="1"/>
</dbReference>
<evidence type="ECO:0000313" key="4">
    <source>
        <dbReference type="EMBL" id="MBB5061646.1"/>
    </source>
</evidence>
<feature type="non-terminal residue" evidence="4">
    <location>
        <position position="495"/>
    </location>
</feature>
<evidence type="ECO:0000313" key="5">
    <source>
        <dbReference type="Proteomes" id="UP000540989"/>
    </source>
</evidence>
<name>A0A7W7ZM06_9BACT</name>
<dbReference type="PANTHER" id="PTHR44858:SF1">
    <property type="entry name" value="UDP-N-ACETYLGLUCOSAMINE--PEPTIDE N-ACETYLGLUCOSAMINYLTRANSFERASE SPINDLY-RELATED"/>
    <property type="match status" value="1"/>
</dbReference>
<reference evidence="4 5" key="1">
    <citation type="submission" date="2020-08" db="EMBL/GenBank/DDBJ databases">
        <title>Genomic Encyclopedia of Type Strains, Phase IV (KMG-V): Genome sequencing to study the core and pangenomes of soil and plant-associated prokaryotes.</title>
        <authorList>
            <person name="Whitman W."/>
        </authorList>
    </citation>
    <scope>NUCLEOTIDE SEQUENCE [LARGE SCALE GENOMIC DNA]</scope>
    <source>
        <strain evidence="4 5">M8UP14</strain>
    </source>
</reference>
<organism evidence="4 5">
    <name type="scientific">Granulicella aggregans</name>
    <dbReference type="NCBI Taxonomy" id="474949"/>
    <lineage>
        <taxon>Bacteria</taxon>
        <taxon>Pseudomonadati</taxon>
        <taxon>Acidobacteriota</taxon>
        <taxon>Terriglobia</taxon>
        <taxon>Terriglobales</taxon>
        <taxon>Acidobacteriaceae</taxon>
        <taxon>Granulicella</taxon>
    </lineage>
</organism>
<protein>
    <submittedName>
        <fullName evidence="4">TolB-like protein</fullName>
    </submittedName>
</protein>
<keyword evidence="2 3" id="KW-0802">TPR repeat</keyword>
<dbReference type="EMBL" id="JACHIP010000068">
    <property type="protein sequence ID" value="MBB5061646.1"/>
    <property type="molecule type" value="Genomic_DNA"/>
</dbReference>
<dbReference type="AlphaFoldDB" id="A0A7W7ZM06"/>
<accession>A0A7W7ZM06</accession>